<reference evidence="1" key="1">
    <citation type="submission" date="2013-04" db="EMBL/GenBank/DDBJ databases">
        <authorList>
            <person name="Qu J."/>
            <person name="Murali S.C."/>
            <person name="Bandaranaike D."/>
            <person name="Bellair M."/>
            <person name="Blankenburg K."/>
            <person name="Chao H."/>
            <person name="Dinh H."/>
            <person name="Doddapaneni H."/>
            <person name="Downs B."/>
            <person name="Dugan-Rocha S."/>
            <person name="Elkadiri S."/>
            <person name="Gnanaolivu R.D."/>
            <person name="Hernandez B."/>
            <person name="Javaid M."/>
            <person name="Jayaseelan J.C."/>
            <person name="Lee S."/>
            <person name="Li M."/>
            <person name="Ming W."/>
            <person name="Munidasa M."/>
            <person name="Muniz J."/>
            <person name="Nguyen L."/>
            <person name="Ongeri F."/>
            <person name="Osuji N."/>
            <person name="Pu L.-L."/>
            <person name="Puazo M."/>
            <person name="Qu C."/>
            <person name="Quiroz J."/>
            <person name="Raj R."/>
            <person name="Weissenberger G."/>
            <person name="Xin Y."/>
            <person name="Zou X."/>
            <person name="Han Y."/>
            <person name="Richards S."/>
            <person name="Worley K."/>
            <person name="Muzny D."/>
            <person name="Gibbs R."/>
        </authorList>
    </citation>
    <scope>NUCLEOTIDE SEQUENCE</scope>
    <source>
        <strain evidence="1">Sampled in the wild</strain>
    </source>
</reference>
<dbReference type="GO" id="GO:0140664">
    <property type="term" value="F:ATP-dependent DNA damage sensor activity"/>
    <property type="evidence" value="ECO:0007669"/>
    <property type="project" value="InterPro"/>
</dbReference>
<dbReference type="EMBL" id="KZ309014">
    <property type="protein sequence ID" value="KAG8236318.1"/>
    <property type="molecule type" value="Genomic_DNA"/>
</dbReference>
<accession>A0A8K0KL62</accession>
<sequence>MYLTSIPFCQNWTFGKEDVDELIFMLQDSPHSNCRPSRVRDMFASRACRKSVMIGTALNTAEMRQIVKNMGLIEQPWCETACEIPQLTRFTSVVRTSWGSKTEIFSNIFLLGSSTIRELSLVDAFKAICISIDFTAAALDVVMLCKLVFFTLDVLPAAVLPFPRNSCIAKTTKYSLVISTI</sequence>
<evidence type="ECO:0000313" key="2">
    <source>
        <dbReference type="Proteomes" id="UP000792457"/>
    </source>
</evidence>
<dbReference type="Gene3D" id="3.30.1540.20">
    <property type="entry name" value="MutL, C-terminal domain, dimerisation subdomain"/>
    <property type="match status" value="1"/>
</dbReference>
<protein>
    <submittedName>
        <fullName evidence="1">Uncharacterized protein</fullName>
    </submittedName>
</protein>
<dbReference type="PANTHER" id="PTHR10073">
    <property type="entry name" value="DNA MISMATCH REPAIR PROTEIN MLH, PMS, MUTL"/>
    <property type="match status" value="1"/>
</dbReference>
<dbReference type="OrthoDB" id="6743091at2759"/>
<dbReference type="AlphaFoldDB" id="A0A8K0KL62"/>
<dbReference type="GO" id="GO:0032389">
    <property type="term" value="C:MutLalpha complex"/>
    <property type="evidence" value="ECO:0007669"/>
    <property type="project" value="TreeGrafter"/>
</dbReference>
<keyword evidence="2" id="KW-1185">Reference proteome</keyword>
<gene>
    <name evidence="1" type="ORF">J437_LFUL015945</name>
</gene>
<dbReference type="GO" id="GO:0006298">
    <property type="term" value="P:mismatch repair"/>
    <property type="evidence" value="ECO:0007669"/>
    <property type="project" value="InterPro"/>
</dbReference>
<organism evidence="1 2">
    <name type="scientific">Ladona fulva</name>
    <name type="common">Scarce chaser dragonfly</name>
    <name type="synonym">Libellula fulva</name>
    <dbReference type="NCBI Taxonomy" id="123851"/>
    <lineage>
        <taxon>Eukaryota</taxon>
        <taxon>Metazoa</taxon>
        <taxon>Ecdysozoa</taxon>
        <taxon>Arthropoda</taxon>
        <taxon>Hexapoda</taxon>
        <taxon>Insecta</taxon>
        <taxon>Pterygota</taxon>
        <taxon>Palaeoptera</taxon>
        <taxon>Odonata</taxon>
        <taxon>Epiprocta</taxon>
        <taxon>Anisoptera</taxon>
        <taxon>Libelluloidea</taxon>
        <taxon>Libellulidae</taxon>
        <taxon>Ladona</taxon>
    </lineage>
</organism>
<dbReference type="InterPro" id="IPR042120">
    <property type="entry name" value="MutL_C_dimsub"/>
</dbReference>
<proteinExistence type="predicted"/>
<dbReference type="Proteomes" id="UP000792457">
    <property type="component" value="Unassembled WGS sequence"/>
</dbReference>
<evidence type="ECO:0000313" key="1">
    <source>
        <dbReference type="EMBL" id="KAG8236318.1"/>
    </source>
</evidence>
<dbReference type="PANTHER" id="PTHR10073:SF52">
    <property type="entry name" value="MISMATCH REPAIR ENDONUCLEASE PMS2"/>
    <property type="match status" value="1"/>
</dbReference>
<name>A0A8K0KL62_LADFU</name>
<comment type="caution">
    <text evidence="1">The sequence shown here is derived from an EMBL/GenBank/DDBJ whole genome shotgun (WGS) entry which is preliminary data.</text>
</comment>
<reference evidence="1" key="2">
    <citation type="submission" date="2017-10" db="EMBL/GenBank/DDBJ databases">
        <title>Ladona fulva Genome sequencing and assembly.</title>
        <authorList>
            <person name="Murali S."/>
            <person name="Richards S."/>
            <person name="Bandaranaike D."/>
            <person name="Bellair M."/>
            <person name="Blankenburg K."/>
            <person name="Chao H."/>
            <person name="Dinh H."/>
            <person name="Doddapaneni H."/>
            <person name="Dugan-Rocha S."/>
            <person name="Elkadiri S."/>
            <person name="Gnanaolivu R."/>
            <person name="Hernandez B."/>
            <person name="Skinner E."/>
            <person name="Javaid M."/>
            <person name="Lee S."/>
            <person name="Li M."/>
            <person name="Ming W."/>
            <person name="Munidasa M."/>
            <person name="Muniz J."/>
            <person name="Nguyen L."/>
            <person name="Hughes D."/>
            <person name="Osuji N."/>
            <person name="Pu L.-L."/>
            <person name="Puazo M."/>
            <person name="Qu C."/>
            <person name="Quiroz J."/>
            <person name="Raj R."/>
            <person name="Weissenberger G."/>
            <person name="Xin Y."/>
            <person name="Zou X."/>
            <person name="Han Y."/>
            <person name="Worley K."/>
            <person name="Muzny D."/>
            <person name="Gibbs R."/>
        </authorList>
    </citation>
    <scope>NUCLEOTIDE SEQUENCE</scope>
    <source>
        <strain evidence="1">Sampled in the wild</strain>
    </source>
</reference>
<dbReference type="InterPro" id="IPR038973">
    <property type="entry name" value="MutL/Mlh/Pms-like"/>
</dbReference>
<dbReference type="GO" id="GO:0016887">
    <property type="term" value="F:ATP hydrolysis activity"/>
    <property type="evidence" value="ECO:0007669"/>
    <property type="project" value="InterPro"/>
</dbReference>